<feature type="coiled-coil region" evidence="1">
    <location>
        <begin position="82"/>
        <end position="116"/>
    </location>
</feature>
<reference evidence="3 6" key="3">
    <citation type="submission" date="2019-06" db="EMBL/GenBank/DDBJ databases">
        <title>Whole genome shotgun sequence of Brevibacillus reuszeri NBRC 15719.</title>
        <authorList>
            <person name="Hosoyama A."/>
            <person name="Uohara A."/>
            <person name="Ohji S."/>
            <person name="Ichikawa N."/>
        </authorList>
    </citation>
    <scope>NUCLEOTIDE SEQUENCE [LARGE SCALE GENOMIC DNA]</scope>
    <source>
        <strain evidence="3 6">NBRC 15719</strain>
    </source>
</reference>
<sequence>MEKRKKDLPHWVTPGVFSGNYVVDEAVERISIVKPVEPAAKAEEEIKLNGNDEAVNEETAAPSPKPELVLEPTFEIIMRETDVATSDELRSLEQEVATLKEEVAAWEKRWKEAEESQKKEMQYLYQVVLSLKKEWEIERNEHRHN</sequence>
<reference evidence="5" key="1">
    <citation type="submission" date="2015-07" db="EMBL/GenBank/DDBJ databases">
        <title>Genome sequencing project for genomic taxonomy and phylogenomics of Bacillus-like bacteria.</title>
        <authorList>
            <person name="Liu B."/>
            <person name="Wang J."/>
            <person name="Zhu Y."/>
            <person name="Liu G."/>
            <person name="Chen Q."/>
            <person name="Chen Z."/>
            <person name="Lan J."/>
            <person name="Che J."/>
            <person name="Ge C."/>
            <person name="Shi H."/>
            <person name="Pan Z."/>
            <person name="Liu X."/>
        </authorList>
    </citation>
    <scope>NUCLEOTIDE SEQUENCE [LARGE SCALE GENOMIC DNA]</scope>
    <source>
        <strain evidence="5">DSM 9887</strain>
    </source>
</reference>
<organism evidence="4 5">
    <name type="scientific">Brevibacillus reuszeri</name>
    <dbReference type="NCBI Taxonomy" id="54915"/>
    <lineage>
        <taxon>Bacteria</taxon>
        <taxon>Bacillati</taxon>
        <taxon>Bacillota</taxon>
        <taxon>Bacilli</taxon>
        <taxon>Bacillales</taxon>
        <taxon>Paenibacillaceae</taxon>
        <taxon>Brevibacillus</taxon>
    </lineage>
</organism>
<feature type="region of interest" description="Disordered" evidence="2">
    <location>
        <begin position="45"/>
        <end position="67"/>
    </location>
</feature>
<dbReference type="Proteomes" id="UP000036834">
    <property type="component" value="Unassembled WGS sequence"/>
</dbReference>
<dbReference type="Proteomes" id="UP000319578">
    <property type="component" value="Unassembled WGS sequence"/>
</dbReference>
<dbReference type="AlphaFoldDB" id="A0A0K9YS63"/>
<evidence type="ECO:0000313" key="6">
    <source>
        <dbReference type="Proteomes" id="UP000319578"/>
    </source>
</evidence>
<accession>A0A0K9YS63</accession>
<comment type="caution">
    <text evidence="4">The sequence shown here is derived from an EMBL/GenBank/DDBJ whole genome shotgun (WGS) entry which is preliminary data.</text>
</comment>
<reference evidence="4" key="2">
    <citation type="submission" date="2015-07" db="EMBL/GenBank/DDBJ databases">
        <title>MeaNS - Measles Nucleotide Surveillance Program.</title>
        <authorList>
            <person name="Tran T."/>
            <person name="Druce J."/>
        </authorList>
    </citation>
    <scope>NUCLEOTIDE SEQUENCE</scope>
    <source>
        <strain evidence="4">DSM 9887</strain>
    </source>
</reference>
<dbReference type="PATRIC" id="fig|54915.3.peg.3027"/>
<evidence type="ECO:0000313" key="4">
    <source>
        <dbReference type="EMBL" id="KNB71030.1"/>
    </source>
</evidence>
<gene>
    <name evidence="4" type="ORF">ADS79_19595</name>
    <name evidence="3" type="ORF">BRE01_04240</name>
</gene>
<evidence type="ECO:0000256" key="2">
    <source>
        <dbReference type="SAM" id="MobiDB-lite"/>
    </source>
</evidence>
<evidence type="ECO:0000313" key="3">
    <source>
        <dbReference type="EMBL" id="GED66722.1"/>
    </source>
</evidence>
<protein>
    <submittedName>
        <fullName evidence="4">Uncharacterized protein</fullName>
    </submittedName>
</protein>
<dbReference type="EMBL" id="LGIQ01000009">
    <property type="protein sequence ID" value="KNB71030.1"/>
    <property type="molecule type" value="Genomic_DNA"/>
</dbReference>
<keyword evidence="6" id="KW-1185">Reference proteome</keyword>
<dbReference type="RefSeq" id="WP_049740066.1">
    <property type="nucleotide sequence ID" value="NZ_BJON01000002.1"/>
</dbReference>
<dbReference type="STRING" id="54915.ADS79_19595"/>
<evidence type="ECO:0000256" key="1">
    <source>
        <dbReference type="SAM" id="Coils"/>
    </source>
</evidence>
<proteinExistence type="predicted"/>
<dbReference type="OrthoDB" id="2467393at2"/>
<dbReference type="EMBL" id="BJON01000002">
    <property type="protein sequence ID" value="GED66722.1"/>
    <property type="molecule type" value="Genomic_DNA"/>
</dbReference>
<name>A0A0K9YS63_9BACL</name>
<keyword evidence="1" id="KW-0175">Coiled coil</keyword>
<evidence type="ECO:0000313" key="5">
    <source>
        <dbReference type="Proteomes" id="UP000036834"/>
    </source>
</evidence>